<gene>
    <name evidence="2" type="ORF">F0U60_12705</name>
</gene>
<dbReference type="RefSeq" id="WP_395818512.1">
    <property type="nucleotide sequence ID" value="NZ_CP043494.1"/>
</dbReference>
<organism evidence="2 3">
    <name type="scientific">Archangium minus</name>
    <dbReference type="NCBI Taxonomy" id="83450"/>
    <lineage>
        <taxon>Bacteria</taxon>
        <taxon>Pseudomonadati</taxon>
        <taxon>Myxococcota</taxon>
        <taxon>Myxococcia</taxon>
        <taxon>Myxococcales</taxon>
        <taxon>Cystobacterineae</taxon>
        <taxon>Archangiaceae</taxon>
        <taxon>Archangium</taxon>
    </lineage>
</organism>
<evidence type="ECO:0000313" key="3">
    <source>
        <dbReference type="Proteomes" id="UP001611383"/>
    </source>
</evidence>
<feature type="domain" description="Bacterial bifunctional deaminase-reductase C-terminal" evidence="1">
    <location>
        <begin position="2"/>
        <end position="188"/>
    </location>
</feature>
<evidence type="ECO:0000259" key="1">
    <source>
        <dbReference type="Pfam" id="PF01872"/>
    </source>
</evidence>
<keyword evidence="3" id="KW-1185">Reference proteome</keyword>
<sequence length="223" mass="24739">MRKIIVGAMVSMDGVMQAPGGPTEDPTQGFKFGGWVMPYFDQEFGEELDHLFNEKFDLLLGRKTYEIFAGYWPYYDENASHGGIAKLFNGIKKYTISRSGEVDTSWRGSVLLRDIADVKRLREEDGPNLVTQGSTELVHALLANDLVDAMSIFTVPVVLGGGKKLFTDGSAPHSYKLTSSRVSSTGTLIAHYERVGDIKIDSAALDSPSDRERARRERIKREG</sequence>
<proteinExistence type="predicted"/>
<dbReference type="Gene3D" id="3.40.430.10">
    <property type="entry name" value="Dihydrofolate Reductase, subunit A"/>
    <property type="match status" value="1"/>
</dbReference>
<dbReference type="Pfam" id="PF01872">
    <property type="entry name" value="RibD_C"/>
    <property type="match status" value="1"/>
</dbReference>
<accession>A0ABY9WMC8</accession>
<name>A0ABY9WMC8_9BACT</name>
<dbReference type="InterPro" id="IPR024072">
    <property type="entry name" value="DHFR-like_dom_sf"/>
</dbReference>
<dbReference type="InterPro" id="IPR002734">
    <property type="entry name" value="RibDG_C"/>
</dbReference>
<dbReference type="Proteomes" id="UP001611383">
    <property type="component" value="Chromosome"/>
</dbReference>
<reference evidence="2 3" key="1">
    <citation type="submission" date="2019-08" db="EMBL/GenBank/DDBJ databases">
        <title>Archangium and Cystobacter genomes.</title>
        <authorList>
            <person name="Chen I.-C.K."/>
            <person name="Wielgoss S."/>
        </authorList>
    </citation>
    <scope>NUCLEOTIDE SEQUENCE [LARGE SCALE GENOMIC DNA]</scope>
    <source>
        <strain evidence="2 3">Cbm 6</strain>
    </source>
</reference>
<evidence type="ECO:0000313" key="2">
    <source>
        <dbReference type="EMBL" id="WNG44858.1"/>
    </source>
</evidence>
<dbReference type="SUPFAM" id="SSF53597">
    <property type="entry name" value="Dihydrofolate reductase-like"/>
    <property type="match status" value="1"/>
</dbReference>
<dbReference type="EMBL" id="CP043494">
    <property type="protein sequence ID" value="WNG44858.1"/>
    <property type="molecule type" value="Genomic_DNA"/>
</dbReference>
<protein>
    <submittedName>
        <fullName evidence="2">Deaminase</fullName>
    </submittedName>
</protein>